<evidence type="ECO:0000313" key="1">
    <source>
        <dbReference type="EMBL" id="CAL5994390.1"/>
    </source>
</evidence>
<proteinExistence type="predicted"/>
<protein>
    <submittedName>
        <fullName evidence="1">Hypothetical_protein</fullName>
    </submittedName>
</protein>
<comment type="caution">
    <text evidence="1">The sequence shown here is derived from an EMBL/GenBank/DDBJ whole genome shotgun (WGS) entry which is preliminary data.</text>
</comment>
<reference evidence="1 2" key="1">
    <citation type="submission" date="2024-07" db="EMBL/GenBank/DDBJ databases">
        <authorList>
            <person name="Akdeniz Z."/>
        </authorList>
    </citation>
    <scope>NUCLEOTIDE SEQUENCE [LARGE SCALE GENOMIC DNA]</scope>
</reference>
<dbReference type="Proteomes" id="UP001642409">
    <property type="component" value="Unassembled WGS sequence"/>
</dbReference>
<sequence length="225" mass="26396">MFKVIVATIRTNLSPPISETVKFTRLVEQLCKQYQVKTIHVSSQIFQFFVQEETIQKMLDQVVQICAGAKTISESLRMTVSAGIAFGDIEQVTQIFGNLQYRCFYGDVIEISDIVSQQSFDQIMVELSSMYNINQRKQQLINNYLINQPKFIYSINTRQLIIQQKQYRITAIENITQNNYDVQVLMKKYCISSQSDNNEIETTDTQLFMSYYFLSCFHFLLFQYY</sequence>
<gene>
    <name evidence="1" type="ORF">HINF_LOCUS13531</name>
</gene>
<organism evidence="1 2">
    <name type="scientific">Hexamita inflata</name>
    <dbReference type="NCBI Taxonomy" id="28002"/>
    <lineage>
        <taxon>Eukaryota</taxon>
        <taxon>Metamonada</taxon>
        <taxon>Diplomonadida</taxon>
        <taxon>Hexamitidae</taxon>
        <taxon>Hexamitinae</taxon>
        <taxon>Hexamita</taxon>
    </lineage>
</organism>
<evidence type="ECO:0000313" key="2">
    <source>
        <dbReference type="Proteomes" id="UP001642409"/>
    </source>
</evidence>
<dbReference type="EMBL" id="CAXDID020000031">
    <property type="protein sequence ID" value="CAL5994390.1"/>
    <property type="molecule type" value="Genomic_DNA"/>
</dbReference>
<name>A0ABP1HIX5_9EUKA</name>
<accession>A0ABP1HIX5</accession>
<keyword evidence="2" id="KW-1185">Reference proteome</keyword>